<protein>
    <recommendedName>
        <fullName evidence="9">Major facilitator superfamily (MFS) profile domain-containing protein</fullName>
    </recommendedName>
</protein>
<dbReference type="PROSITE" id="PS50850">
    <property type="entry name" value="MFS"/>
    <property type="match status" value="1"/>
</dbReference>
<evidence type="ECO:0000256" key="1">
    <source>
        <dbReference type="ARBA" id="ARBA00004651"/>
    </source>
</evidence>
<feature type="transmembrane region" description="Helical" evidence="8">
    <location>
        <begin position="65"/>
        <end position="82"/>
    </location>
</feature>
<dbReference type="GO" id="GO:0022857">
    <property type="term" value="F:transmembrane transporter activity"/>
    <property type="evidence" value="ECO:0007669"/>
    <property type="project" value="InterPro"/>
</dbReference>
<feature type="transmembrane region" description="Helical" evidence="8">
    <location>
        <begin position="118"/>
        <end position="141"/>
    </location>
</feature>
<evidence type="ECO:0000256" key="5">
    <source>
        <dbReference type="ARBA" id="ARBA00022692"/>
    </source>
</evidence>
<dbReference type="AlphaFoldDB" id="A0A1Y4DD49"/>
<keyword evidence="3" id="KW-0813">Transport</keyword>
<name>A0A1Y4DD49_9BACT</name>
<comment type="caution">
    <text evidence="10">The sequence shown here is derived from an EMBL/GenBank/DDBJ whole genome shotgun (WGS) entry which is preliminary data.</text>
</comment>
<feature type="transmembrane region" description="Helical" evidence="8">
    <location>
        <begin position="94"/>
        <end position="112"/>
    </location>
</feature>
<evidence type="ECO:0000256" key="2">
    <source>
        <dbReference type="ARBA" id="ARBA00008537"/>
    </source>
</evidence>
<dbReference type="EMBL" id="NFJD01000002">
    <property type="protein sequence ID" value="OUO56795.1"/>
    <property type="molecule type" value="Genomic_DNA"/>
</dbReference>
<comment type="subcellular location">
    <subcellularLocation>
        <location evidence="1">Cell membrane</location>
        <topology evidence="1">Multi-pass membrane protein</topology>
    </subcellularLocation>
</comment>
<feature type="transmembrane region" description="Helical" evidence="8">
    <location>
        <begin position="212"/>
        <end position="233"/>
    </location>
</feature>
<evidence type="ECO:0000313" key="10">
    <source>
        <dbReference type="EMBL" id="OUO56795.1"/>
    </source>
</evidence>
<sequence>METFGYSRRFNVSTYMKIQAPHIAYKWLIFSVTAIGVFMSTLDGGIVNIALPVMAHDLNAGLERIQWVVSIYLLTTTCFLPVFGKLSDMYSRKYLYLTGFLLFGVGSLLAAFSKSLSWMIFSRIVQGLGASAMISNCQAIIAKAFRGKDRGRALGGIGAMVAVGFLAGPAVGGFLIQHWGWQSVFWINVPISALGIWRGIQIIPLFKSNAKVKMDVLGAICFILFCFCFLYALDEGESQHWTSFLIIGSFVMSVLFFGIFYMRERTSKNPFIGLSLFKIQAISYGCIVSLLGFIALNCNSILFPFYMSDILHRSPLQMSLLMMPFPVALAIASPVSGWLSERYSARLITTVGFGFIIIGASMFVGIGTHPSIAYIIVAQLMMGTGSGTFQAPNNNTIIGGAPSDRLGMVVSISALARNMGAVMGIALSVLIFSSVKRHYLAAGLAGQDAFMNAYQASMVFCIVMALAAAYFSAAREKRKKRKKQPTGFYESTTA</sequence>
<evidence type="ECO:0000256" key="4">
    <source>
        <dbReference type="ARBA" id="ARBA00022475"/>
    </source>
</evidence>
<evidence type="ECO:0000259" key="9">
    <source>
        <dbReference type="PROSITE" id="PS50850"/>
    </source>
</evidence>
<dbReference type="GO" id="GO:0005886">
    <property type="term" value="C:plasma membrane"/>
    <property type="evidence" value="ECO:0007669"/>
    <property type="project" value="UniProtKB-SubCell"/>
</dbReference>
<feature type="transmembrane region" description="Helical" evidence="8">
    <location>
        <begin position="282"/>
        <end position="306"/>
    </location>
</feature>
<keyword evidence="7 8" id="KW-0472">Membrane</keyword>
<feature type="transmembrane region" description="Helical" evidence="8">
    <location>
        <begin position="239"/>
        <end position="261"/>
    </location>
</feature>
<gene>
    <name evidence="10" type="ORF">B5F75_02825</name>
</gene>
<dbReference type="SUPFAM" id="SSF103473">
    <property type="entry name" value="MFS general substrate transporter"/>
    <property type="match status" value="1"/>
</dbReference>
<organism evidence="10 11">
    <name type="scientific">Candidatus Avelusimicrobium gallicola</name>
    <dbReference type="NCBI Taxonomy" id="2562704"/>
    <lineage>
        <taxon>Bacteria</taxon>
        <taxon>Pseudomonadati</taxon>
        <taxon>Elusimicrobiota</taxon>
        <taxon>Elusimicrobia</taxon>
        <taxon>Elusimicrobiales</taxon>
        <taxon>Elusimicrobiaceae</taxon>
        <taxon>Candidatus Avelusimicrobium</taxon>
    </lineage>
</organism>
<feature type="transmembrane region" description="Helical" evidence="8">
    <location>
        <begin position="409"/>
        <end position="433"/>
    </location>
</feature>
<feature type="transmembrane region" description="Helical" evidence="8">
    <location>
        <begin position="153"/>
        <end position="177"/>
    </location>
</feature>
<dbReference type="Proteomes" id="UP000196368">
    <property type="component" value="Unassembled WGS sequence"/>
</dbReference>
<dbReference type="Gene3D" id="1.20.1250.20">
    <property type="entry name" value="MFS general substrate transporter like domains"/>
    <property type="match status" value="1"/>
</dbReference>
<accession>A0A1Y4DD49</accession>
<reference evidence="11" key="1">
    <citation type="submission" date="2017-04" db="EMBL/GenBank/DDBJ databases">
        <title>Function of individual gut microbiota members based on whole genome sequencing of pure cultures obtained from chicken caecum.</title>
        <authorList>
            <person name="Medvecky M."/>
            <person name="Cejkova D."/>
            <person name="Polansky O."/>
            <person name="Karasova D."/>
            <person name="Kubasova T."/>
            <person name="Cizek A."/>
            <person name="Rychlik I."/>
        </authorList>
    </citation>
    <scope>NUCLEOTIDE SEQUENCE [LARGE SCALE GENOMIC DNA]</scope>
    <source>
        <strain evidence="11">An273</strain>
    </source>
</reference>
<dbReference type="PANTHER" id="PTHR42718">
    <property type="entry name" value="MAJOR FACILITATOR SUPERFAMILY MULTIDRUG TRANSPORTER MFSC"/>
    <property type="match status" value="1"/>
</dbReference>
<dbReference type="CDD" id="cd17321">
    <property type="entry name" value="MFS_MMR_MDR_like"/>
    <property type="match status" value="1"/>
</dbReference>
<feature type="transmembrane region" description="Helical" evidence="8">
    <location>
        <begin position="318"/>
        <end position="340"/>
    </location>
</feature>
<feature type="transmembrane region" description="Helical" evidence="8">
    <location>
        <begin position="372"/>
        <end position="389"/>
    </location>
</feature>
<keyword evidence="11" id="KW-1185">Reference proteome</keyword>
<evidence type="ECO:0000256" key="7">
    <source>
        <dbReference type="ARBA" id="ARBA00023136"/>
    </source>
</evidence>
<dbReference type="InterPro" id="IPR020846">
    <property type="entry name" value="MFS_dom"/>
</dbReference>
<dbReference type="Gene3D" id="1.20.1720.10">
    <property type="entry name" value="Multidrug resistance protein D"/>
    <property type="match status" value="1"/>
</dbReference>
<dbReference type="InterPro" id="IPR004638">
    <property type="entry name" value="EmrB-like"/>
</dbReference>
<keyword evidence="5 8" id="KW-0812">Transmembrane</keyword>
<comment type="similarity">
    <text evidence="2">Belongs to the major facilitator superfamily. EmrB family.</text>
</comment>
<dbReference type="PANTHER" id="PTHR42718:SF9">
    <property type="entry name" value="MAJOR FACILITATOR SUPERFAMILY MULTIDRUG TRANSPORTER MFSC"/>
    <property type="match status" value="1"/>
</dbReference>
<feature type="transmembrane region" description="Helical" evidence="8">
    <location>
        <begin position="347"/>
        <end position="366"/>
    </location>
</feature>
<feature type="transmembrane region" description="Helical" evidence="8">
    <location>
        <begin position="183"/>
        <end position="200"/>
    </location>
</feature>
<dbReference type="PRINTS" id="PR01036">
    <property type="entry name" value="TCRTETB"/>
</dbReference>
<proteinExistence type="inferred from homology"/>
<evidence type="ECO:0000313" key="11">
    <source>
        <dbReference type="Proteomes" id="UP000196368"/>
    </source>
</evidence>
<feature type="transmembrane region" description="Helical" evidence="8">
    <location>
        <begin position="453"/>
        <end position="473"/>
    </location>
</feature>
<dbReference type="NCBIfam" id="TIGR00711">
    <property type="entry name" value="efflux_EmrB"/>
    <property type="match status" value="1"/>
</dbReference>
<dbReference type="Pfam" id="PF07690">
    <property type="entry name" value="MFS_1"/>
    <property type="match status" value="2"/>
</dbReference>
<evidence type="ECO:0000256" key="8">
    <source>
        <dbReference type="SAM" id="Phobius"/>
    </source>
</evidence>
<evidence type="ECO:0000256" key="6">
    <source>
        <dbReference type="ARBA" id="ARBA00022989"/>
    </source>
</evidence>
<dbReference type="InterPro" id="IPR011701">
    <property type="entry name" value="MFS"/>
</dbReference>
<dbReference type="InterPro" id="IPR036259">
    <property type="entry name" value="MFS_trans_sf"/>
</dbReference>
<feature type="domain" description="Major facilitator superfamily (MFS) profile" evidence="9">
    <location>
        <begin position="29"/>
        <end position="479"/>
    </location>
</feature>
<feature type="transmembrane region" description="Helical" evidence="8">
    <location>
        <begin position="27"/>
        <end position="53"/>
    </location>
</feature>
<evidence type="ECO:0000256" key="3">
    <source>
        <dbReference type="ARBA" id="ARBA00022448"/>
    </source>
</evidence>
<keyword evidence="6 8" id="KW-1133">Transmembrane helix</keyword>
<keyword evidence="4" id="KW-1003">Cell membrane</keyword>